<dbReference type="OrthoDB" id="10065496at2759"/>
<evidence type="ECO:0000256" key="1">
    <source>
        <dbReference type="SAM" id="MobiDB-lite"/>
    </source>
</evidence>
<keyword evidence="2" id="KW-1133">Transmembrane helix</keyword>
<feature type="region of interest" description="Disordered" evidence="1">
    <location>
        <begin position="83"/>
        <end position="110"/>
    </location>
</feature>
<feature type="compositionally biased region" description="Basic and acidic residues" evidence="1">
    <location>
        <begin position="57"/>
        <end position="68"/>
    </location>
</feature>
<organism evidence="3">
    <name type="scientific">Pectinophora gossypiella</name>
    <name type="common">Cotton pink bollworm</name>
    <name type="synonym">Depressaria gossypiella</name>
    <dbReference type="NCBI Taxonomy" id="13191"/>
    <lineage>
        <taxon>Eukaryota</taxon>
        <taxon>Metazoa</taxon>
        <taxon>Ecdysozoa</taxon>
        <taxon>Arthropoda</taxon>
        <taxon>Hexapoda</taxon>
        <taxon>Insecta</taxon>
        <taxon>Pterygota</taxon>
        <taxon>Neoptera</taxon>
        <taxon>Endopterygota</taxon>
        <taxon>Lepidoptera</taxon>
        <taxon>Glossata</taxon>
        <taxon>Ditrysia</taxon>
        <taxon>Gelechioidea</taxon>
        <taxon>Gelechiidae</taxon>
        <taxon>Apatetrinae</taxon>
        <taxon>Pectinophora</taxon>
    </lineage>
</organism>
<feature type="transmembrane region" description="Helical" evidence="2">
    <location>
        <begin position="12"/>
        <end position="30"/>
    </location>
</feature>
<evidence type="ECO:0000313" key="3">
    <source>
        <dbReference type="EMBL" id="JAT79958.1"/>
    </source>
</evidence>
<evidence type="ECO:0000256" key="2">
    <source>
        <dbReference type="SAM" id="Phobius"/>
    </source>
</evidence>
<dbReference type="AlphaFoldDB" id="A0A1E1VZ04"/>
<keyword evidence="2" id="KW-0472">Membrane</keyword>
<accession>A0A1E1VZ04</accession>
<proteinExistence type="predicted"/>
<dbReference type="EMBL" id="GDQN01011096">
    <property type="protein sequence ID" value="JAT79958.1"/>
    <property type="molecule type" value="Transcribed_RNA"/>
</dbReference>
<protein>
    <submittedName>
        <fullName evidence="3">Uncharacterized protein</fullName>
    </submittedName>
</protein>
<feature type="compositionally biased region" description="Basic and acidic residues" evidence="1">
    <location>
        <begin position="90"/>
        <end position="110"/>
    </location>
</feature>
<feature type="region of interest" description="Disordered" evidence="1">
    <location>
        <begin position="45"/>
        <end position="68"/>
    </location>
</feature>
<feature type="non-terminal residue" evidence="3">
    <location>
        <position position="1"/>
    </location>
</feature>
<feature type="non-terminal residue" evidence="3">
    <location>
        <position position="110"/>
    </location>
</feature>
<keyword evidence="2" id="KW-0812">Transmembrane</keyword>
<name>A0A1E1VZ04_PECGO</name>
<sequence>YQLTVSSVGQRLFFSYFVVILWPCVVISTCRTKVLGMLSTTANNKVKNSKGSEATDGPDREDIAQENTTDDKVRGYVGSYDASSSFGGPRDGRFRGRGRVTEFRQSRGGG</sequence>
<gene>
    <name evidence="3" type="ORF">g.19362</name>
</gene>
<reference evidence="3" key="1">
    <citation type="submission" date="2015-09" db="EMBL/GenBank/DDBJ databases">
        <title>De novo assembly of Pectinophora gossypiella (Pink Bollworm) gut transcriptome.</title>
        <authorList>
            <person name="Tassone E.E."/>
        </authorList>
    </citation>
    <scope>NUCLEOTIDE SEQUENCE</scope>
</reference>